<dbReference type="EMBL" id="CAJJDN010000112">
    <property type="protein sequence ID" value="CAD8116844.1"/>
    <property type="molecule type" value="Genomic_DNA"/>
</dbReference>
<organism evidence="1 2">
    <name type="scientific">Paramecium sonneborni</name>
    <dbReference type="NCBI Taxonomy" id="65129"/>
    <lineage>
        <taxon>Eukaryota</taxon>
        <taxon>Sar</taxon>
        <taxon>Alveolata</taxon>
        <taxon>Ciliophora</taxon>
        <taxon>Intramacronucleata</taxon>
        <taxon>Oligohymenophorea</taxon>
        <taxon>Peniculida</taxon>
        <taxon>Parameciidae</taxon>
        <taxon>Paramecium</taxon>
    </lineage>
</organism>
<dbReference type="AlphaFoldDB" id="A0A8S1QNU7"/>
<keyword evidence="2" id="KW-1185">Reference proteome</keyword>
<gene>
    <name evidence="1" type="ORF">PSON_ATCC_30995.1.T1120055</name>
</gene>
<accession>A0A8S1QNU7</accession>
<comment type="caution">
    <text evidence="1">The sequence shown here is derived from an EMBL/GenBank/DDBJ whole genome shotgun (WGS) entry which is preliminary data.</text>
</comment>
<protein>
    <submittedName>
        <fullName evidence="1">Uncharacterized protein</fullName>
    </submittedName>
</protein>
<name>A0A8S1QNU7_9CILI</name>
<sequence length="93" mass="11700">MNLQFDWLIQKIVNYKQKMEYYKYIKKNDFQQIFKQSFKFYYINKLIRNNCIKKVKNLYTLNELPYKIQKFYINSKQVQIAIKEKKIKNKIKQ</sequence>
<dbReference type="Proteomes" id="UP000692954">
    <property type="component" value="Unassembled WGS sequence"/>
</dbReference>
<evidence type="ECO:0000313" key="2">
    <source>
        <dbReference type="Proteomes" id="UP000692954"/>
    </source>
</evidence>
<reference evidence="1" key="1">
    <citation type="submission" date="2021-01" db="EMBL/GenBank/DDBJ databases">
        <authorList>
            <consortium name="Genoscope - CEA"/>
            <person name="William W."/>
        </authorList>
    </citation>
    <scope>NUCLEOTIDE SEQUENCE</scope>
</reference>
<evidence type="ECO:0000313" key="1">
    <source>
        <dbReference type="EMBL" id="CAD8116844.1"/>
    </source>
</evidence>
<proteinExistence type="predicted"/>